<dbReference type="InterPro" id="IPR026444">
    <property type="entry name" value="Secre_tail"/>
</dbReference>
<sequence>MRLPHFAYLFAGLLLSSCDGTLTSWLPAASFDPIVGQRPVNLARVLGPDVTLLGSADTLRLRISFAPASGITTIVAADSSQNPLYVRAFRFRGYYYLVETLPDARQWVHAVRIRRNTVQGLGTGLLQMENLSHLVQQGHWPELVRYRNAKNDSIRLRFSRKTLRTFFEAQADSLPLYRIQPPTKPEVVPRGVANGLPATPTYSVYPNPAQLEATVEFGSNVQRVIRLYTTAGVLLHTYSTSTHQLTFSVAHLPAGTYVLRVLTGAAGAAAPLRLVVMH</sequence>
<keyword evidence="3" id="KW-1185">Reference proteome</keyword>
<feature type="domain" description="Secretion system C-terminal sorting" evidence="1">
    <location>
        <begin position="204"/>
        <end position="264"/>
    </location>
</feature>
<dbReference type="EMBL" id="JAWDJT010000002">
    <property type="protein sequence ID" value="MDU0369410.1"/>
    <property type="molecule type" value="Genomic_DNA"/>
</dbReference>
<dbReference type="Pfam" id="PF18962">
    <property type="entry name" value="Por_Secre_tail"/>
    <property type="match status" value="1"/>
</dbReference>
<evidence type="ECO:0000313" key="3">
    <source>
        <dbReference type="Proteomes" id="UP001250698"/>
    </source>
</evidence>
<gene>
    <name evidence="2" type="ORF">ROI90_03310</name>
</gene>
<accession>A0ABU3TDJ0</accession>
<dbReference type="Proteomes" id="UP001250698">
    <property type="component" value="Unassembled WGS sequence"/>
</dbReference>
<evidence type="ECO:0000259" key="1">
    <source>
        <dbReference type="Pfam" id="PF18962"/>
    </source>
</evidence>
<dbReference type="NCBIfam" id="TIGR04183">
    <property type="entry name" value="Por_Secre_tail"/>
    <property type="match status" value="1"/>
</dbReference>
<evidence type="ECO:0000313" key="2">
    <source>
        <dbReference type="EMBL" id="MDU0369410.1"/>
    </source>
</evidence>
<dbReference type="PROSITE" id="PS51257">
    <property type="entry name" value="PROKAR_LIPOPROTEIN"/>
    <property type="match status" value="1"/>
</dbReference>
<organism evidence="2 3">
    <name type="scientific">Hymenobacter endophyticus</name>
    <dbReference type="NCBI Taxonomy" id="3076335"/>
    <lineage>
        <taxon>Bacteria</taxon>
        <taxon>Pseudomonadati</taxon>
        <taxon>Bacteroidota</taxon>
        <taxon>Cytophagia</taxon>
        <taxon>Cytophagales</taxon>
        <taxon>Hymenobacteraceae</taxon>
        <taxon>Hymenobacter</taxon>
    </lineage>
</organism>
<protein>
    <submittedName>
        <fullName evidence="2">T9SS type A sorting domain-containing protein</fullName>
    </submittedName>
</protein>
<proteinExistence type="predicted"/>
<reference evidence="2 3" key="1">
    <citation type="submission" date="2023-10" db="EMBL/GenBank/DDBJ databases">
        <title>Hymenobacter endophyticus sp. nov., an isolate from the leaf tissues of wheat.</title>
        <authorList>
            <person name="Dai Y."/>
        </authorList>
    </citation>
    <scope>NUCLEOTIDE SEQUENCE [LARGE SCALE GENOMIC DNA]</scope>
    <source>
        <strain evidence="2 3">ZK17L-C2</strain>
    </source>
</reference>
<dbReference type="RefSeq" id="WP_315996903.1">
    <property type="nucleotide sequence ID" value="NZ_JAWDJT010000002.1"/>
</dbReference>
<comment type="caution">
    <text evidence="2">The sequence shown here is derived from an EMBL/GenBank/DDBJ whole genome shotgun (WGS) entry which is preliminary data.</text>
</comment>
<name>A0ABU3TDJ0_9BACT</name>